<reference evidence="1" key="1">
    <citation type="journal article" date="2018" name="Genome Biol.">
        <title>SKESA: strategic k-mer extension for scrupulous assemblies.</title>
        <authorList>
            <person name="Souvorov A."/>
            <person name="Agarwala R."/>
            <person name="Lipman D.J."/>
        </authorList>
    </citation>
    <scope>NUCLEOTIDE SEQUENCE</scope>
    <source>
        <strain evidence="1">D3612</strain>
    </source>
</reference>
<dbReference type="Proteomes" id="UP000861567">
    <property type="component" value="Unassembled WGS sequence"/>
</dbReference>
<accession>A0A131GDT7</accession>
<dbReference type="AlphaFoldDB" id="A0A131GDT7"/>
<organism evidence="2 3">
    <name type="scientific">Legionella pneumophila</name>
    <dbReference type="NCBI Taxonomy" id="446"/>
    <lineage>
        <taxon>Bacteria</taxon>
        <taxon>Pseudomonadati</taxon>
        <taxon>Pseudomonadota</taxon>
        <taxon>Gammaproteobacteria</taxon>
        <taxon>Legionellales</taxon>
        <taxon>Legionellaceae</taxon>
        <taxon>Legionella</taxon>
    </lineage>
</organism>
<dbReference type="EMBL" id="UGOL01000001">
    <property type="protein sequence ID" value="STX80165.1"/>
    <property type="molecule type" value="Genomic_DNA"/>
</dbReference>
<protein>
    <submittedName>
        <fullName evidence="2">Uncharacterized protein</fullName>
    </submittedName>
</protein>
<evidence type="ECO:0000313" key="2">
    <source>
        <dbReference type="EMBL" id="STX80165.1"/>
    </source>
</evidence>
<proteinExistence type="predicted"/>
<reference evidence="1" key="3">
    <citation type="submission" date="2020-11" db="EMBL/GenBank/DDBJ databases">
        <authorList>
            <consortium name="NCBI Pathogen Detection Project"/>
        </authorList>
    </citation>
    <scope>NUCLEOTIDE SEQUENCE</scope>
    <source>
        <strain evidence="1">D3612</strain>
    </source>
</reference>
<sequence>MGRIFLVSLFILLNYNLFASSGSNFILCKSTYALCTTALCKAIPEKKGMASCKCDVKVNQYSVGTKPCTGVTKTKNGFVLSSRYSPISSYVSCQNSRPWAFCLDSPCLVDSQNPKIAFCLCTLVKNKGNYVIVTDHYNKNTCITGIYSSATIKDVQQVTQFLKRHSELPPYPIKILNAR</sequence>
<gene>
    <name evidence="1" type="ORF">I8Y58_000998</name>
    <name evidence="2" type="ORF">NCTC12000_02173</name>
</gene>
<name>A0A131GDT7_LEGPN</name>
<evidence type="ECO:0000313" key="1">
    <source>
        <dbReference type="EMBL" id="HAT1595788.1"/>
    </source>
</evidence>
<reference evidence="2 3" key="2">
    <citation type="submission" date="2018-06" db="EMBL/GenBank/DDBJ databases">
        <authorList>
            <consortium name="Pathogen Informatics"/>
            <person name="Doyle S."/>
        </authorList>
    </citation>
    <scope>NUCLEOTIDE SEQUENCE [LARGE SCALE GENOMIC DNA]</scope>
    <source>
        <strain evidence="2 3">NCTC12000</strain>
    </source>
</reference>
<dbReference type="RefSeq" id="WP_013101628.1">
    <property type="nucleotide sequence ID" value="NZ_CAXYJC010000003.1"/>
</dbReference>
<dbReference type="EMBL" id="DACSEI010000007">
    <property type="protein sequence ID" value="HAT1595788.1"/>
    <property type="molecule type" value="Genomic_DNA"/>
</dbReference>
<dbReference type="Proteomes" id="UP000254631">
    <property type="component" value="Unassembled WGS sequence"/>
</dbReference>
<evidence type="ECO:0000313" key="3">
    <source>
        <dbReference type="Proteomes" id="UP000254631"/>
    </source>
</evidence>